<comment type="caution">
    <text evidence="1">The sequence shown here is derived from an EMBL/GenBank/DDBJ whole genome shotgun (WGS) entry which is preliminary data.</text>
</comment>
<accession>A0AB73PDC0</accession>
<reference evidence="1 2" key="1">
    <citation type="submission" date="2015-12" db="EMBL/GenBank/DDBJ databases">
        <authorList>
            <person name="Bansal K."/>
            <person name="Midha S."/>
            <person name="Patil P.B."/>
        </authorList>
    </citation>
    <scope>NUCLEOTIDE SEQUENCE [LARGE SCALE GENOMIC DNA]</scope>
    <source>
        <strain evidence="1 2">LMG9045</strain>
    </source>
</reference>
<organism evidence="1 2">
    <name type="scientific">Xanthomonas axonopodis pv. clitoriae</name>
    <dbReference type="NCBI Taxonomy" id="487828"/>
    <lineage>
        <taxon>Bacteria</taxon>
        <taxon>Pseudomonadati</taxon>
        <taxon>Pseudomonadota</taxon>
        <taxon>Gammaproteobacteria</taxon>
        <taxon>Lysobacterales</taxon>
        <taxon>Lysobacteraceae</taxon>
        <taxon>Xanthomonas</taxon>
    </lineage>
</organism>
<name>A0AB73PDC0_9XANT</name>
<dbReference type="EMBL" id="LOKA01000062">
    <property type="protein sequence ID" value="OOW76809.1"/>
    <property type="molecule type" value="Genomic_DNA"/>
</dbReference>
<gene>
    <name evidence="1" type="ORF">Xclt_20610</name>
</gene>
<dbReference type="Proteomes" id="UP000190210">
    <property type="component" value="Unassembled WGS sequence"/>
</dbReference>
<sequence>MRIDWRCEDAALVYGRWLVAVKTSPARYAAMLERCQSCRATCLIYTLRMMRDASDFLPLSDG</sequence>
<protein>
    <submittedName>
        <fullName evidence="1">Uncharacterized protein</fullName>
    </submittedName>
</protein>
<dbReference type="AlphaFoldDB" id="A0AB73PDC0"/>
<proteinExistence type="predicted"/>
<evidence type="ECO:0000313" key="2">
    <source>
        <dbReference type="Proteomes" id="UP000190210"/>
    </source>
</evidence>
<evidence type="ECO:0000313" key="1">
    <source>
        <dbReference type="EMBL" id="OOW76809.1"/>
    </source>
</evidence>